<evidence type="ECO:0000313" key="1">
    <source>
        <dbReference type="EMBL" id="MFC3711972.1"/>
    </source>
</evidence>
<dbReference type="Gene3D" id="6.10.280.50">
    <property type="match status" value="1"/>
</dbReference>
<comment type="caution">
    <text evidence="1">The sequence shown here is derived from an EMBL/GenBank/DDBJ whole genome shotgun (WGS) entry which is preliminary data.</text>
</comment>
<organism evidence="1 2">
    <name type="scientific">Sphingoaurantiacus capsulatus</name>
    <dbReference type="NCBI Taxonomy" id="1771310"/>
    <lineage>
        <taxon>Bacteria</taxon>
        <taxon>Pseudomonadati</taxon>
        <taxon>Pseudomonadota</taxon>
        <taxon>Alphaproteobacteria</taxon>
        <taxon>Sphingomonadales</taxon>
        <taxon>Sphingosinicellaceae</taxon>
        <taxon>Sphingoaurantiacus</taxon>
    </lineage>
</organism>
<dbReference type="Pfam" id="PF04325">
    <property type="entry name" value="DUF465"/>
    <property type="match status" value="1"/>
</dbReference>
<accession>A0ABV7X7H3</accession>
<sequence length="54" mass="6349">MATAHLDALASRHATLESTIFNEMQRPMPDSFRLAQWKKEKLRLKEQIEREGTH</sequence>
<keyword evidence="2" id="KW-1185">Reference proteome</keyword>
<dbReference type="EMBL" id="JBHRXV010000004">
    <property type="protein sequence ID" value="MFC3711972.1"/>
    <property type="molecule type" value="Genomic_DNA"/>
</dbReference>
<reference evidence="2" key="1">
    <citation type="journal article" date="2019" name="Int. J. Syst. Evol. Microbiol.">
        <title>The Global Catalogue of Microorganisms (GCM) 10K type strain sequencing project: providing services to taxonomists for standard genome sequencing and annotation.</title>
        <authorList>
            <consortium name="The Broad Institute Genomics Platform"/>
            <consortium name="The Broad Institute Genome Sequencing Center for Infectious Disease"/>
            <person name="Wu L."/>
            <person name="Ma J."/>
        </authorList>
    </citation>
    <scope>NUCLEOTIDE SEQUENCE [LARGE SCALE GENOMIC DNA]</scope>
    <source>
        <strain evidence="2">KCTC 42644</strain>
    </source>
</reference>
<gene>
    <name evidence="1" type="ORF">ACFOMD_05285</name>
</gene>
<evidence type="ECO:0000313" key="2">
    <source>
        <dbReference type="Proteomes" id="UP001595615"/>
    </source>
</evidence>
<name>A0ABV7X7H3_9SPHN</name>
<protein>
    <submittedName>
        <fullName evidence="1">YdcH family protein</fullName>
    </submittedName>
</protein>
<dbReference type="Proteomes" id="UP001595615">
    <property type="component" value="Unassembled WGS sequence"/>
</dbReference>
<dbReference type="InterPro" id="IPR007420">
    <property type="entry name" value="DUF465"/>
</dbReference>
<dbReference type="RefSeq" id="WP_380857964.1">
    <property type="nucleotide sequence ID" value="NZ_JBHRXV010000004.1"/>
</dbReference>
<dbReference type="InterPro" id="IPR038444">
    <property type="entry name" value="DUF465_sf"/>
</dbReference>
<proteinExistence type="predicted"/>